<name>A0AA44U4C7_CUTAC</name>
<dbReference type="SUPFAM" id="SSF53146">
    <property type="entry name" value="Nitrogenase accessory factor-like"/>
    <property type="match status" value="1"/>
</dbReference>
<evidence type="ECO:0000313" key="1">
    <source>
        <dbReference type="EMBL" id="PHJ27325.1"/>
    </source>
</evidence>
<dbReference type="Gene3D" id="3.30.420.130">
    <property type="entry name" value="Dinitrogenase iron-molybdenum cofactor biosynthesis domain"/>
    <property type="match status" value="1"/>
</dbReference>
<dbReference type="InterPro" id="IPR036105">
    <property type="entry name" value="DiNase_FeMo-co_biosyn_sf"/>
</dbReference>
<sequence length="121" mass="13335">MNVMIPVRPDGSVEPRLGKAPMVAVAQVNNDGHITDWHTFQVEWDRLHDEGTEGSHHARIVRFLREHDVVACVATYAGIGMQRTLAAMKVPLLPATLPHARESVEHAMVSAYADTKGTEES</sequence>
<evidence type="ECO:0000313" key="2">
    <source>
        <dbReference type="Proteomes" id="UP000223982"/>
    </source>
</evidence>
<proteinExistence type="predicted"/>
<gene>
    <name evidence="1" type="ORF">APS60_05020</name>
</gene>
<comment type="caution">
    <text evidence="1">The sequence shown here is derived from an EMBL/GenBank/DDBJ whole genome shotgun (WGS) entry which is preliminary data.</text>
</comment>
<organism evidence="1 2">
    <name type="scientific">Cutibacterium acnes</name>
    <name type="common">Propionibacterium acnes</name>
    <dbReference type="NCBI Taxonomy" id="1747"/>
    <lineage>
        <taxon>Bacteria</taxon>
        <taxon>Bacillati</taxon>
        <taxon>Actinomycetota</taxon>
        <taxon>Actinomycetes</taxon>
        <taxon>Propionibacteriales</taxon>
        <taxon>Propionibacteriaceae</taxon>
        <taxon>Cutibacterium</taxon>
    </lineage>
</organism>
<reference evidence="1 2" key="1">
    <citation type="submission" date="2017-02" db="EMBL/GenBank/DDBJ databases">
        <title>Prevalence of linear plasmids in Propionibacterium acnes isolates obtained from cancerous prostatic tissue.</title>
        <authorList>
            <person name="Davidsson S."/>
            <person name="Bruggemann H."/>
        </authorList>
    </citation>
    <scope>NUCLEOTIDE SEQUENCE [LARGE SCALE GENOMIC DNA]</scope>
    <source>
        <strain evidence="1 2">09-9</strain>
    </source>
</reference>
<dbReference type="RefSeq" id="WP_032509018.1">
    <property type="nucleotide sequence ID" value="NZ_CAJTKC010000001.1"/>
</dbReference>
<protein>
    <submittedName>
        <fullName evidence="1">Dinitrogenase iron-molybdenum cofactor</fullName>
    </submittedName>
</protein>
<dbReference type="EMBL" id="LKVB01000004">
    <property type="protein sequence ID" value="PHJ27325.1"/>
    <property type="molecule type" value="Genomic_DNA"/>
</dbReference>
<dbReference type="Proteomes" id="UP000223982">
    <property type="component" value="Unassembled WGS sequence"/>
</dbReference>
<dbReference type="AlphaFoldDB" id="A0AA44U4C7"/>
<accession>A0AA44U4C7</accession>